<evidence type="ECO:0000256" key="4">
    <source>
        <dbReference type="SAM" id="MobiDB-lite"/>
    </source>
</evidence>
<gene>
    <name evidence="6" type="ORF">QR90_08295</name>
</gene>
<proteinExistence type="inferred from homology"/>
<dbReference type="Gene3D" id="1.10.443.10">
    <property type="entry name" value="Intergrase catalytic core"/>
    <property type="match status" value="1"/>
</dbReference>
<dbReference type="InterPro" id="IPR011010">
    <property type="entry name" value="DNA_brk_join_enz"/>
</dbReference>
<feature type="region of interest" description="Disordered" evidence="4">
    <location>
        <begin position="251"/>
        <end position="274"/>
    </location>
</feature>
<feature type="compositionally biased region" description="Basic and acidic residues" evidence="4">
    <location>
        <begin position="305"/>
        <end position="316"/>
    </location>
</feature>
<dbReference type="PROSITE" id="PS51898">
    <property type="entry name" value="TYR_RECOMBINASE"/>
    <property type="match status" value="1"/>
</dbReference>
<evidence type="ECO:0000256" key="2">
    <source>
        <dbReference type="ARBA" id="ARBA00023125"/>
    </source>
</evidence>
<dbReference type="HOGENOM" id="CLU_027562_17_1_0"/>
<dbReference type="GO" id="GO:0015074">
    <property type="term" value="P:DNA integration"/>
    <property type="evidence" value="ECO:0007669"/>
    <property type="project" value="InterPro"/>
</dbReference>
<dbReference type="EMBL" id="CP010028">
    <property type="protein sequence ID" value="AIZ45109.1"/>
    <property type="molecule type" value="Genomic_DNA"/>
</dbReference>
<organism evidence="6 7">
    <name type="scientific">Deinococcus radiopugnans</name>
    <dbReference type="NCBI Taxonomy" id="57497"/>
    <lineage>
        <taxon>Bacteria</taxon>
        <taxon>Thermotogati</taxon>
        <taxon>Deinococcota</taxon>
        <taxon>Deinococci</taxon>
        <taxon>Deinococcales</taxon>
        <taxon>Deinococcaceae</taxon>
        <taxon>Deinococcus</taxon>
    </lineage>
</organism>
<protein>
    <recommendedName>
        <fullName evidence="5">Tyr recombinase domain-containing protein</fullName>
    </recommendedName>
</protein>
<dbReference type="Pfam" id="PF00589">
    <property type="entry name" value="Phage_integrase"/>
    <property type="match status" value="1"/>
</dbReference>
<dbReference type="GO" id="GO:0003677">
    <property type="term" value="F:DNA binding"/>
    <property type="evidence" value="ECO:0007669"/>
    <property type="project" value="UniProtKB-KW"/>
</dbReference>
<feature type="domain" description="Tyr recombinase" evidence="5">
    <location>
        <begin position="193"/>
        <end position="420"/>
    </location>
</feature>
<dbReference type="Proteomes" id="UP000030634">
    <property type="component" value="Chromosome"/>
</dbReference>
<dbReference type="InterPro" id="IPR010998">
    <property type="entry name" value="Integrase_recombinase_N"/>
</dbReference>
<evidence type="ECO:0000256" key="1">
    <source>
        <dbReference type="ARBA" id="ARBA00008857"/>
    </source>
</evidence>
<dbReference type="AlphaFoldDB" id="A0A0A7KIN8"/>
<name>A0A0A7KIN8_9DEIO</name>
<dbReference type="Gene3D" id="1.10.150.130">
    <property type="match status" value="1"/>
</dbReference>
<keyword evidence="2" id="KW-0238">DNA-binding</keyword>
<dbReference type="SUPFAM" id="SSF56349">
    <property type="entry name" value="DNA breaking-rejoining enzymes"/>
    <property type="match status" value="1"/>
</dbReference>
<sequence>MPPAGWKNRNAAPKTRGKEKYITERKDGRFAVTIQNGKFDADKGRLVAFQSTYRTLEEARKARNKVLHDLDRGRMVICDSTTVRELLVDWGERRREAGAEHSTSINHAWITELVSDAPGETKIQKFGDLQVQKLEGRHVEMMLNSLRQKGYRPSTRAKAYRQLCSAVKEAVQRRLLPHNPLLSISVPKVPALERRTTWNSEELTRLHAAVRKSRMPTFFMVLMATGTRVGELVGARLEDYDPGNGVLRITGTAKKGGGRGRPKTESAQRDLPLPPGVRRVLADHLAAVSAACAAAGPFWGQRQTVKNETETRDRQRQASTRRYTAGWVPAPPASEPYVPLFPTGNGTPFLVRNVQREWSKILKSAGLPHRPLHETRAAWITAVLGELKVHEVQWAAGHSTPQMTLRYARNVEGRQTRAAFIGAERLGLVDTWVEETP</sequence>
<dbReference type="PANTHER" id="PTHR30349:SF64">
    <property type="entry name" value="PROPHAGE INTEGRASE INTD-RELATED"/>
    <property type="match status" value="1"/>
</dbReference>
<dbReference type="RefSeq" id="WP_039683775.1">
    <property type="nucleotide sequence ID" value="NZ_CP010028.1"/>
</dbReference>
<dbReference type="STRING" id="1182571.QR90_08295"/>
<accession>A0A0A7KIN8</accession>
<dbReference type="PANTHER" id="PTHR30349">
    <property type="entry name" value="PHAGE INTEGRASE-RELATED"/>
    <property type="match status" value="1"/>
</dbReference>
<evidence type="ECO:0000256" key="3">
    <source>
        <dbReference type="ARBA" id="ARBA00023172"/>
    </source>
</evidence>
<evidence type="ECO:0000313" key="7">
    <source>
        <dbReference type="Proteomes" id="UP000030634"/>
    </source>
</evidence>
<dbReference type="GO" id="GO:0006310">
    <property type="term" value="P:DNA recombination"/>
    <property type="evidence" value="ECO:0007669"/>
    <property type="project" value="UniProtKB-KW"/>
</dbReference>
<dbReference type="InterPro" id="IPR050090">
    <property type="entry name" value="Tyrosine_recombinase_XerCD"/>
</dbReference>
<dbReference type="InterPro" id="IPR013762">
    <property type="entry name" value="Integrase-like_cat_sf"/>
</dbReference>
<evidence type="ECO:0000259" key="5">
    <source>
        <dbReference type="PROSITE" id="PS51898"/>
    </source>
</evidence>
<dbReference type="InterPro" id="IPR002104">
    <property type="entry name" value="Integrase_catalytic"/>
</dbReference>
<evidence type="ECO:0000313" key="6">
    <source>
        <dbReference type="EMBL" id="AIZ45109.1"/>
    </source>
</evidence>
<feature type="region of interest" description="Disordered" evidence="4">
    <location>
        <begin position="303"/>
        <end position="322"/>
    </location>
</feature>
<reference evidence="7" key="1">
    <citation type="submission" date="2014-11" db="EMBL/GenBank/DDBJ databases">
        <title>Hymenobacter sp. DG25B genome submission.</title>
        <authorList>
            <person name="Jung H.-Y."/>
            <person name="Kim M.K."/>
            <person name="Srinivasan S."/>
            <person name="Lim S."/>
        </authorList>
    </citation>
    <scope>NUCLEOTIDE SEQUENCE [LARGE SCALE GENOMIC DNA]</scope>
    <source>
        <strain evidence="7">DY59</strain>
    </source>
</reference>
<comment type="similarity">
    <text evidence="1">Belongs to the 'phage' integrase family.</text>
</comment>
<keyword evidence="3" id="KW-0233">DNA recombination</keyword>
<dbReference type="KEGG" id="dsw:QR90_08295"/>